<dbReference type="AlphaFoldDB" id="A0A180GDD0"/>
<keyword evidence="3 6" id="KW-1133">Transmembrane helix</keyword>
<dbReference type="EnsemblFungi" id="PTTG_08113-t43_1">
    <property type="protein sequence ID" value="PTTG_08113-t43_1-p1"/>
    <property type="gene ID" value="PTTG_08113"/>
</dbReference>
<evidence type="ECO:0000256" key="3">
    <source>
        <dbReference type="ARBA" id="ARBA00022989"/>
    </source>
</evidence>
<dbReference type="EMBL" id="ADAS02000099">
    <property type="protein sequence ID" value="OAV90539.1"/>
    <property type="molecule type" value="Genomic_DNA"/>
</dbReference>
<feature type="domain" description="PIG-P" evidence="7">
    <location>
        <begin position="44"/>
        <end position="158"/>
    </location>
</feature>
<gene>
    <name evidence="8" type="ORF">PTTG_08113</name>
</gene>
<dbReference type="InterPro" id="IPR013717">
    <property type="entry name" value="PIG-P"/>
</dbReference>
<dbReference type="Proteomes" id="UP000005240">
    <property type="component" value="Unassembled WGS sequence"/>
</dbReference>
<keyword evidence="2 6" id="KW-0812">Transmembrane</keyword>
<organism evidence="8">
    <name type="scientific">Puccinia triticina (isolate 1-1 / race 1 (BBBD))</name>
    <name type="common">Brown leaf rust fungus</name>
    <dbReference type="NCBI Taxonomy" id="630390"/>
    <lineage>
        <taxon>Eukaryota</taxon>
        <taxon>Fungi</taxon>
        <taxon>Dikarya</taxon>
        <taxon>Basidiomycota</taxon>
        <taxon>Pucciniomycotina</taxon>
        <taxon>Pucciniomycetes</taxon>
        <taxon>Pucciniales</taxon>
        <taxon>Pucciniaceae</taxon>
        <taxon>Puccinia</taxon>
    </lineage>
</organism>
<evidence type="ECO:0000256" key="1">
    <source>
        <dbReference type="ARBA" id="ARBA00004141"/>
    </source>
</evidence>
<sequence length="159" mass="17360">MYSSPGKEGKERTRTRTTTTMASTGTRWPAIELPAAGTNALATSAFATYVLSLVGYAVYLLHALLPAASLHSYFPSQAWPVLLPAWTTVAVWFLFLSYFATNLAYSPPTDGPHALAALTDRHALIIPHPSHPPPASEHDLPVPVLRDLPCQLVNQFYFN</sequence>
<reference evidence="8" key="2">
    <citation type="submission" date="2016-05" db="EMBL/GenBank/DDBJ databases">
        <title>Comparative analysis highlights variable genome content of wheat rusts and divergence of the mating loci.</title>
        <authorList>
            <person name="Cuomo C.A."/>
            <person name="Bakkeren G."/>
            <person name="Szabo L."/>
            <person name="Khalil H."/>
            <person name="Joly D."/>
            <person name="Goldberg J."/>
            <person name="Young S."/>
            <person name="Zeng Q."/>
            <person name="Fellers J."/>
        </authorList>
    </citation>
    <scope>NUCLEOTIDE SEQUENCE [LARGE SCALE GENOMIC DNA]</scope>
    <source>
        <strain evidence="8">1-1 BBBD Race 1</strain>
    </source>
</reference>
<evidence type="ECO:0000313" key="10">
    <source>
        <dbReference type="Proteomes" id="UP000005240"/>
    </source>
</evidence>
<name>A0A180GDD0_PUCT1</name>
<feature type="transmembrane region" description="Helical" evidence="6">
    <location>
        <begin position="79"/>
        <end position="100"/>
    </location>
</feature>
<evidence type="ECO:0000313" key="8">
    <source>
        <dbReference type="EMBL" id="OAV90539.1"/>
    </source>
</evidence>
<evidence type="ECO:0000313" key="9">
    <source>
        <dbReference type="EnsemblFungi" id="PTTG_08113-t43_1-p1"/>
    </source>
</evidence>
<dbReference type="PANTHER" id="PTHR46346">
    <property type="entry name" value="PHOSPHATIDYLINOSITOL N-ACETYLGLUCOSAMINYLTRANSFERASE SUBUNIT P"/>
    <property type="match status" value="1"/>
</dbReference>
<reference evidence="9 10" key="3">
    <citation type="journal article" date="2017" name="G3 (Bethesda)">
        <title>Comparative analysis highlights variable genome content of wheat rusts and divergence of the mating loci.</title>
        <authorList>
            <person name="Cuomo C.A."/>
            <person name="Bakkeren G."/>
            <person name="Khalil H.B."/>
            <person name="Panwar V."/>
            <person name="Joly D."/>
            <person name="Linning R."/>
            <person name="Sakthikumar S."/>
            <person name="Song X."/>
            <person name="Adiconis X."/>
            <person name="Fan L."/>
            <person name="Goldberg J.M."/>
            <person name="Levin J.Z."/>
            <person name="Young S."/>
            <person name="Zeng Q."/>
            <person name="Anikster Y."/>
            <person name="Bruce M."/>
            <person name="Wang M."/>
            <person name="Yin C."/>
            <person name="McCallum B."/>
            <person name="Szabo L.J."/>
            <person name="Hulbert S."/>
            <person name="Chen X."/>
            <person name="Fellers J.P."/>
        </authorList>
    </citation>
    <scope>NUCLEOTIDE SEQUENCE</scope>
    <source>
        <strain evidence="10">Isolate 1-1 / race 1 (BBBD)</strain>
        <strain evidence="9">isolate 1-1 / race 1 (BBBD)</strain>
    </source>
</reference>
<dbReference type="GO" id="GO:0006506">
    <property type="term" value="P:GPI anchor biosynthetic process"/>
    <property type="evidence" value="ECO:0007669"/>
    <property type="project" value="TreeGrafter"/>
</dbReference>
<evidence type="ECO:0000256" key="4">
    <source>
        <dbReference type="ARBA" id="ARBA00023136"/>
    </source>
</evidence>
<keyword evidence="4 6" id="KW-0472">Membrane</keyword>
<evidence type="ECO:0000256" key="2">
    <source>
        <dbReference type="ARBA" id="ARBA00022692"/>
    </source>
</evidence>
<evidence type="ECO:0000256" key="5">
    <source>
        <dbReference type="SAM" id="MobiDB-lite"/>
    </source>
</evidence>
<dbReference type="PANTHER" id="PTHR46346:SF1">
    <property type="entry name" value="PHOSPHATIDYLINOSITOL N-ACETYLGLUCOSAMINYLTRANSFERASE SUBUNIT P"/>
    <property type="match status" value="1"/>
</dbReference>
<evidence type="ECO:0000259" key="7">
    <source>
        <dbReference type="Pfam" id="PF08510"/>
    </source>
</evidence>
<protein>
    <submittedName>
        <fullName evidence="9">PIG-P domain-containing protein</fullName>
    </submittedName>
</protein>
<comment type="subcellular location">
    <subcellularLocation>
        <location evidence="1">Membrane</location>
        <topology evidence="1">Multi-pass membrane protein</topology>
    </subcellularLocation>
</comment>
<dbReference type="InterPro" id="IPR052263">
    <property type="entry name" value="GPI_Anchor_Biosynth"/>
</dbReference>
<proteinExistence type="predicted"/>
<keyword evidence="10" id="KW-1185">Reference proteome</keyword>
<reference evidence="8" key="1">
    <citation type="submission" date="2009-11" db="EMBL/GenBank/DDBJ databases">
        <authorList>
            <consortium name="The Broad Institute Genome Sequencing Platform"/>
            <person name="Ward D."/>
            <person name="Feldgarden M."/>
            <person name="Earl A."/>
            <person name="Young S.K."/>
            <person name="Zeng Q."/>
            <person name="Koehrsen M."/>
            <person name="Alvarado L."/>
            <person name="Berlin A."/>
            <person name="Bochicchio J."/>
            <person name="Borenstein D."/>
            <person name="Chapman S.B."/>
            <person name="Chen Z."/>
            <person name="Engels R."/>
            <person name="Freedman E."/>
            <person name="Gellesch M."/>
            <person name="Goldberg J."/>
            <person name="Griggs A."/>
            <person name="Gujja S."/>
            <person name="Heilman E."/>
            <person name="Heiman D."/>
            <person name="Hepburn T."/>
            <person name="Howarth C."/>
            <person name="Jen D."/>
            <person name="Larson L."/>
            <person name="Lewis B."/>
            <person name="Mehta T."/>
            <person name="Park D."/>
            <person name="Pearson M."/>
            <person name="Roberts A."/>
            <person name="Saif S."/>
            <person name="Shea T."/>
            <person name="Shenoy N."/>
            <person name="Sisk P."/>
            <person name="Stolte C."/>
            <person name="Sykes S."/>
            <person name="Thomson T."/>
            <person name="Walk T."/>
            <person name="White J."/>
            <person name="Yandava C."/>
            <person name="Izard J."/>
            <person name="Baranova O.V."/>
            <person name="Blanton J.M."/>
            <person name="Tanner A.C."/>
            <person name="Dewhirst F.E."/>
            <person name="Haas B."/>
            <person name="Nusbaum C."/>
            <person name="Birren B."/>
        </authorList>
    </citation>
    <scope>NUCLEOTIDE SEQUENCE [LARGE SCALE GENOMIC DNA]</scope>
    <source>
        <strain evidence="8">1-1 BBBD Race 1</strain>
    </source>
</reference>
<dbReference type="OrthoDB" id="690928at2759"/>
<dbReference type="Pfam" id="PF08510">
    <property type="entry name" value="PIG-P"/>
    <property type="match status" value="1"/>
</dbReference>
<dbReference type="STRING" id="630390.A0A180GDD0"/>
<dbReference type="GO" id="GO:0005783">
    <property type="term" value="C:endoplasmic reticulum"/>
    <property type="evidence" value="ECO:0007669"/>
    <property type="project" value="TreeGrafter"/>
</dbReference>
<feature type="region of interest" description="Disordered" evidence="5">
    <location>
        <begin position="1"/>
        <end position="21"/>
    </location>
</feature>
<feature type="transmembrane region" description="Helical" evidence="6">
    <location>
        <begin position="46"/>
        <end position="67"/>
    </location>
</feature>
<dbReference type="GO" id="GO:0016020">
    <property type="term" value="C:membrane"/>
    <property type="evidence" value="ECO:0007669"/>
    <property type="project" value="UniProtKB-SubCell"/>
</dbReference>
<evidence type="ECO:0000256" key="6">
    <source>
        <dbReference type="SAM" id="Phobius"/>
    </source>
</evidence>
<accession>A0A180GDD0</accession>
<reference evidence="9" key="4">
    <citation type="submission" date="2025-05" db="UniProtKB">
        <authorList>
            <consortium name="EnsemblFungi"/>
        </authorList>
    </citation>
    <scope>IDENTIFICATION</scope>
    <source>
        <strain evidence="9">isolate 1-1 / race 1 (BBBD)</strain>
    </source>
</reference>
<dbReference type="VEuPathDB" id="FungiDB:PTTG_08113"/>